<dbReference type="SUPFAM" id="SSF52058">
    <property type="entry name" value="L domain-like"/>
    <property type="match status" value="2"/>
</dbReference>
<name>A0A5J9TXX3_9POAL</name>
<keyword evidence="2" id="KW-0677">Repeat</keyword>
<feature type="domain" description="R13L1/DRL21-like LRR repeat region" evidence="7">
    <location>
        <begin position="764"/>
        <end position="879"/>
    </location>
</feature>
<evidence type="ECO:0000256" key="1">
    <source>
        <dbReference type="ARBA" id="ARBA00022614"/>
    </source>
</evidence>
<sequence>MLGFSSSSRSATRRHRDEPDEDATRVSCGAWPCRREPRSRDDEEEQEEEASHGALCGAAWPCGGRASSKPADMRSPSATNQADQEIDGGGCMGRLASGARDTIGKHLQCCSTSSVQNGTNSNTASSRQRFLCCSRPNKTSQTEHVIKAPKLKFNRVEISERMKEIVEQLKPVCSKVSIVLNLELLDSNRCIAQNIVRSLDAASSKEQGRIPLASDSVASKSRPITTPELIESEFYGRADETSKIIHDIVKGEYCEKDITVLPIVGPGGIGKTTLTQYIYKELQNHFEVKTWVCVSTNFNVYRLIQEIANNLKKDSNDSPEKRIEERVQSSKFLLVLDDMWNCSDMDEWKRFLMPFKKGQKKGNVILVTTRFPAVAQIVKTTDQMVNLEGLDDDAYKNLFLACIFGDQQSANDHAGLLDTGCKIMGRLKRSPLAAKTVGKLLRRQLDLDHWNRVLESKEWELQDGDNDIMPALKLSYDYLPFHLQQCFTYCALFPEDYKFEMEKLIQLWIGLDVLHSHGENRRIEDVGESYFTELVNYGFFKKDETQGERASYVIHDLLHELALKISSHECLSTYSSNVRSIHIPPSIRHLSINIDDTSVKDRATFDICLKDFDTLKKGRLNVENLHTLMIFGKYYGSFVKSFGCLFKEAKGLRVIFLSRSEASYNIGDLFHQFLEFVHLRYLRVEGNAILSSYISRFYHLRVLDLKCLWQNFVLPRDMNNLVRLRHLVLRDKSMYYEITEVGKLQSLQELKQFSVKKKPDGFELREIGQLVELGGSLCIDNLQEVIAKEDAEEASINHKRHLHRLELIWRSNGSDKDYAHEEQVLEGLKPNDNLLELCIKGHQGTSCPSWLGVNLSVKNLESLSLDGVAWQIFPPIHELWLVNGSGKELAGSVTDLTFKNLRKLEFANLPRLKRWVQNAPCYLFPHMDKLIIERCSELVELSFSHSTCCQQKKEASISWFTSLQNLRIKDCPNLSSFPCIPWSRARCTAYIQGIDSGLNGLDSLRLETLSFSSEYNLYISGKDVPSSEFWDVLAFQNLAELQLLDISRCPPLSLDHLQIMSSLKTLKIKNPSVAFQPVQARSHGGYRFPVERFKIRECSVSGQKLTELLSCFPKLSAFDISGFLSTAAKKKRDELERKEDGFKVDGCGSLRGEGLWPLLAQGHLTKLTVRGSPNFFAGSKPQECSPKLQELDIDDATGVLTADVCNLLASSLTNLILLVVDVERFTKQQEDALLLLRSIQHLKFNMGNKLQFLPAGLHRLPNLKKLDIWDCGSIRSLPKDIHRSSMQELDISWCPAIRSLPKEGFPSSLRLLDVSCSESEELRLRIISVYGHGIEVSTRQIVKISACAIHPVYKPGEGL</sequence>
<dbReference type="InterPro" id="IPR002182">
    <property type="entry name" value="NB-ARC"/>
</dbReference>
<dbReference type="OrthoDB" id="5279713at2759"/>
<feature type="region of interest" description="Disordered" evidence="4">
    <location>
        <begin position="66"/>
        <end position="86"/>
    </location>
</feature>
<keyword evidence="9" id="KW-1185">Reference proteome</keyword>
<organism evidence="8 9">
    <name type="scientific">Eragrostis curvula</name>
    <name type="common">weeping love grass</name>
    <dbReference type="NCBI Taxonomy" id="38414"/>
    <lineage>
        <taxon>Eukaryota</taxon>
        <taxon>Viridiplantae</taxon>
        <taxon>Streptophyta</taxon>
        <taxon>Embryophyta</taxon>
        <taxon>Tracheophyta</taxon>
        <taxon>Spermatophyta</taxon>
        <taxon>Magnoliopsida</taxon>
        <taxon>Liliopsida</taxon>
        <taxon>Poales</taxon>
        <taxon>Poaceae</taxon>
        <taxon>PACMAD clade</taxon>
        <taxon>Chloridoideae</taxon>
        <taxon>Eragrostideae</taxon>
        <taxon>Eragrostidinae</taxon>
        <taxon>Eragrostis</taxon>
    </lineage>
</organism>
<dbReference type="PRINTS" id="PR00364">
    <property type="entry name" value="DISEASERSIST"/>
</dbReference>
<feature type="domain" description="NB-ARC" evidence="5">
    <location>
        <begin position="254"/>
        <end position="401"/>
    </location>
</feature>
<dbReference type="GO" id="GO:0002758">
    <property type="term" value="P:innate immune response-activating signaling pathway"/>
    <property type="evidence" value="ECO:0007669"/>
    <property type="project" value="UniProtKB-ARBA"/>
</dbReference>
<evidence type="ECO:0000256" key="2">
    <source>
        <dbReference type="ARBA" id="ARBA00022737"/>
    </source>
</evidence>
<dbReference type="PANTHER" id="PTHR36766">
    <property type="entry name" value="PLANT BROAD-SPECTRUM MILDEW RESISTANCE PROTEIN RPW8"/>
    <property type="match status" value="1"/>
</dbReference>
<dbReference type="InterPro" id="IPR036388">
    <property type="entry name" value="WH-like_DNA-bd_sf"/>
</dbReference>
<dbReference type="GO" id="GO:0042742">
    <property type="term" value="P:defense response to bacterium"/>
    <property type="evidence" value="ECO:0007669"/>
    <property type="project" value="UniProtKB-ARBA"/>
</dbReference>
<dbReference type="SUPFAM" id="SSF52540">
    <property type="entry name" value="P-loop containing nucleoside triphosphate hydrolases"/>
    <property type="match status" value="1"/>
</dbReference>
<feature type="domain" description="Disease resistance protein winged helix" evidence="6">
    <location>
        <begin position="492"/>
        <end position="562"/>
    </location>
</feature>
<dbReference type="InterPro" id="IPR058922">
    <property type="entry name" value="WHD_DRP"/>
</dbReference>
<dbReference type="GO" id="GO:0009626">
    <property type="term" value="P:plant-type hypersensitive response"/>
    <property type="evidence" value="ECO:0007669"/>
    <property type="project" value="UniProtKB-ARBA"/>
</dbReference>
<dbReference type="InterPro" id="IPR032675">
    <property type="entry name" value="LRR_dom_sf"/>
</dbReference>
<dbReference type="Pfam" id="PF25019">
    <property type="entry name" value="LRR_R13L1-DRL21"/>
    <property type="match status" value="1"/>
</dbReference>
<dbReference type="Proteomes" id="UP000324897">
    <property type="component" value="Unassembled WGS sequence"/>
</dbReference>
<evidence type="ECO:0000259" key="7">
    <source>
        <dbReference type="Pfam" id="PF25019"/>
    </source>
</evidence>
<feature type="compositionally biased region" description="Basic and acidic residues" evidence="4">
    <location>
        <begin position="15"/>
        <end position="24"/>
    </location>
</feature>
<evidence type="ECO:0000256" key="3">
    <source>
        <dbReference type="ARBA" id="ARBA00022821"/>
    </source>
</evidence>
<dbReference type="InterPro" id="IPR056789">
    <property type="entry name" value="LRR_R13L1-DRL21"/>
</dbReference>
<dbReference type="GO" id="GO:0043531">
    <property type="term" value="F:ADP binding"/>
    <property type="evidence" value="ECO:0007669"/>
    <property type="project" value="InterPro"/>
</dbReference>
<dbReference type="Gramene" id="TVU16196">
    <property type="protein sequence ID" value="TVU16196"/>
    <property type="gene ID" value="EJB05_39748"/>
</dbReference>
<dbReference type="Pfam" id="PF00931">
    <property type="entry name" value="NB-ARC"/>
    <property type="match status" value="1"/>
</dbReference>
<dbReference type="EMBL" id="RWGY01000031">
    <property type="protein sequence ID" value="TVU16196.1"/>
    <property type="molecule type" value="Genomic_DNA"/>
</dbReference>
<reference evidence="8 9" key="1">
    <citation type="journal article" date="2019" name="Sci. Rep.">
        <title>A high-quality genome of Eragrostis curvula grass provides insights into Poaceae evolution and supports new strategies to enhance forage quality.</title>
        <authorList>
            <person name="Carballo J."/>
            <person name="Santos B.A.C.M."/>
            <person name="Zappacosta D."/>
            <person name="Garbus I."/>
            <person name="Selva J.P."/>
            <person name="Gallo C.A."/>
            <person name="Diaz A."/>
            <person name="Albertini E."/>
            <person name="Caccamo M."/>
            <person name="Echenique V."/>
        </authorList>
    </citation>
    <scope>NUCLEOTIDE SEQUENCE [LARGE SCALE GENOMIC DNA]</scope>
    <source>
        <strain evidence="9">cv. Victoria</strain>
        <tissue evidence="8">Leaf</tissue>
    </source>
</reference>
<protein>
    <submittedName>
        <fullName evidence="8">Uncharacterized protein</fullName>
    </submittedName>
</protein>
<dbReference type="Gene3D" id="3.40.50.300">
    <property type="entry name" value="P-loop containing nucleotide triphosphate hydrolases"/>
    <property type="match status" value="1"/>
</dbReference>
<feature type="region of interest" description="Disordered" evidence="4">
    <location>
        <begin position="1"/>
        <end position="53"/>
    </location>
</feature>
<evidence type="ECO:0000313" key="8">
    <source>
        <dbReference type="EMBL" id="TVU16196.1"/>
    </source>
</evidence>
<gene>
    <name evidence="8" type="ORF">EJB05_39748</name>
</gene>
<feature type="non-terminal residue" evidence="8">
    <location>
        <position position="1"/>
    </location>
</feature>
<keyword evidence="3" id="KW-0611">Plant defense</keyword>
<comment type="caution">
    <text evidence="8">The sequence shown here is derived from an EMBL/GenBank/DDBJ whole genome shotgun (WGS) entry which is preliminary data.</text>
</comment>
<evidence type="ECO:0000259" key="6">
    <source>
        <dbReference type="Pfam" id="PF23559"/>
    </source>
</evidence>
<dbReference type="PANTHER" id="PTHR36766:SF45">
    <property type="entry name" value="NB-ARC DOMAIN-CONTAINING PROTEIN"/>
    <property type="match status" value="1"/>
</dbReference>
<dbReference type="Gene3D" id="3.80.10.10">
    <property type="entry name" value="Ribonuclease Inhibitor"/>
    <property type="match status" value="3"/>
</dbReference>
<proteinExistence type="predicted"/>
<dbReference type="InterPro" id="IPR027417">
    <property type="entry name" value="P-loop_NTPase"/>
</dbReference>
<dbReference type="Pfam" id="PF23559">
    <property type="entry name" value="WHD_DRP"/>
    <property type="match status" value="1"/>
</dbReference>
<dbReference type="Gene3D" id="1.10.10.10">
    <property type="entry name" value="Winged helix-like DNA-binding domain superfamily/Winged helix DNA-binding domain"/>
    <property type="match status" value="1"/>
</dbReference>
<keyword evidence="1" id="KW-0433">Leucine-rich repeat</keyword>
<evidence type="ECO:0000259" key="5">
    <source>
        <dbReference type="Pfam" id="PF00931"/>
    </source>
</evidence>
<accession>A0A5J9TXX3</accession>
<dbReference type="FunFam" id="1.10.10.10:FF:000322">
    <property type="entry name" value="Probable disease resistance protein At1g63360"/>
    <property type="match status" value="1"/>
</dbReference>
<evidence type="ECO:0000256" key="4">
    <source>
        <dbReference type="SAM" id="MobiDB-lite"/>
    </source>
</evidence>
<evidence type="ECO:0000313" key="9">
    <source>
        <dbReference type="Proteomes" id="UP000324897"/>
    </source>
</evidence>
<feature type="compositionally biased region" description="Low complexity" evidence="4">
    <location>
        <begin position="1"/>
        <end position="10"/>
    </location>
</feature>